<feature type="domain" description="Bulb-type lectin" evidence="22">
    <location>
        <begin position="24"/>
        <end position="140"/>
    </location>
</feature>
<dbReference type="SUPFAM" id="SSF56112">
    <property type="entry name" value="Protein kinase-like (PK-like)"/>
    <property type="match status" value="1"/>
</dbReference>
<dbReference type="CDD" id="cd00028">
    <property type="entry name" value="B_lectin"/>
    <property type="match status" value="1"/>
</dbReference>
<keyword evidence="7 17" id="KW-0547">Nucleotide-binding</keyword>
<evidence type="ECO:0000259" key="22">
    <source>
        <dbReference type="PROSITE" id="PS50927"/>
    </source>
</evidence>
<evidence type="ECO:0000256" key="18">
    <source>
        <dbReference type="PROSITE-ProRule" id="PRU10141"/>
    </source>
</evidence>
<name>A0AAD4IN97_PERFH</name>
<dbReference type="SUPFAM" id="SSF51110">
    <property type="entry name" value="alpha-D-mannose-specific plant lectins"/>
    <property type="match status" value="2"/>
</dbReference>
<dbReference type="InterPro" id="IPR036426">
    <property type="entry name" value="Bulb-type_lectin_dom_sf"/>
</dbReference>
<dbReference type="GO" id="GO:0004674">
    <property type="term" value="F:protein serine/threonine kinase activity"/>
    <property type="evidence" value="ECO:0007669"/>
    <property type="project" value="UniProtKB-KW"/>
</dbReference>
<organism evidence="23 24">
    <name type="scientific">Perilla frutescens var. hirtella</name>
    <name type="common">Perilla citriodora</name>
    <name type="synonym">Perilla setoyensis</name>
    <dbReference type="NCBI Taxonomy" id="608512"/>
    <lineage>
        <taxon>Eukaryota</taxon>
        <taxon>Viridiplantae</taxon>
        <taxon>Streptophyta</taxon>
        <taxon>Embryophyta</taxon>
        <taxon>Tracheophyta</taxon>
        <taxon>Spermatophyta</taxon>
        <taxon>Magnoliopsida</taxon>
        <taxon>eudicotyledons</taxon>
        <taxon>Gunneridae</taxon>
        <taxon>Pentapetalae</taxon>
        <taxon>asterids</taxon>
        <taxon>lamiids</taxon>
        <taxon>Lamiales</taxon>
        <taxon>Lamiaceae</taxon>
        <taxon>Nepetoideae</taxon>
        <taxon>Elsholtzieae</taxon>
        <taxon>Perilla</taxon>
    </lineage>
</organism>
<dbReference type="PROSITE" id="PS00108">
    <property type="entry name" value="PROTEIN_KINASE_ST"/>
    <property type="match status" value="1"/>
</dbReference>
<feature type="transmembrane region" description="Helical" evidence="19">
    <location>
        <begin position="426"/>
        <end position="445"/>
    </location>
</feature>
<dbReference type="InterPro" id="IPR001480">
    <property type="entry name" value="Bulb-type_lectin_dom"/>
</dbReference>
<dbReference type="Pfam" id="PF01453">
    <property type="entry name" value="B_lectin"/>
    <property type="match status" value="1"/>
</dbReference>
<dbReference type="InterPro" id="IPR008271">
    <property type="entry name" value="Ser/Thr_kinase_AS"/>
</dbReference>
<keyword evidence="13 23" id="KW-0675">Receptor</keyword>
<keyword evidence="4 17" id="KW-0808">Transferase</keyword>
<evidence type="ECO:0000256" key="9">
    <source>
        <dbReference type="ARBA" id="ARBA00022840"/>
    </source>
</evidence>
<dbReference type="PANTHER" id="PTHR47974:SF18">
    <property type="entry name" value="RECEPTOR-LIKE SERINE_THREONINE-PROTEIN KINASE"/>
    <property type="match status" value="1"/>
</dbReference>
<evidence type="ECO:0000256" key="16">
    <source>
        <dbReference type="ARBA" id="ARBA00048679"/>
    </source>
</evidence>
<dbReference type="FunFam" id="3.30.200.20:FF:000059">
    <property type="entry name" value="S-receptor-like serine/threonine-protein kinase"/>
    <property type="match status" value="1"/>
</dbReference>
<evidence type="ECO:0000256" key="11">
    <source>
        <dbReference type="ARBA" id="ARBA00023136"/>
    </source>
</evidence>
<keyword evidence="11 19" id="KW-0472">Membrane</keyword>
<feature type="signal peptide" evidence="20">
    <location>
        <begin position="1"/>
        <end position="22"/>
    </location>
</feature>
<dbReference type="EMBL" id="SDAM02029574">
    <property type="protein sequence ID" value="KAH6755972.1"/>
    <property type="molecule type" value="Genomic_DNA"/>
</dbReference>
<evidence type="ECO:0000256" key="6">
    <source>
        <dbReference type="ARBA" id="ARBA00022729"/>
    </source>
</evidence>
<dbReference type="GO" id="GO:0005524">
    <property type="term" value="F:ATP binding"/>
    <property type="evidence" value="ECO:0007669"/>
    <property type="project" value="UniProtKB-UniRule"/>
</dbReference>
<dbReference type="InterPro" id="IPR000858">
    <property type="entry name" value="S_locus_glycoprot_dom"/>
</dbReference>
<keyword evidence="3" id="KW-0245">EGF-like domain</keyword>
<dbReference type="SMART" id="SM00108">
    <property type="entry name" value="B_lectin"/>
    <property type="match status" value="2"/>
</dbReference>
<evidence type="ECO:0000256" key="15">
    <source>
        <dbReference type="ARBA" id="ARBA00047899"/>
    </source>
</evidence>
<evidence type="ECO:0000256" key="20">
    <source>
        <dbReference type="SAM" id="SignalP"/>
    </source>
</evidence>
<dbReference type="Gene3D" id="2.90.10.10">
    <property type="entry name" value="Bulb-type lectin domain"/>
    <property type="match status" value="2"/>
</dbReference>
<evidence type="ECO:0000256" key="2">
    <source>
        <dbReference type="ARBA" id="ARBA00022527"/>
    </source>
</evidence>
<gene>
    <name evidence="23" type="ORF">C2S53_007098</name>
</gene>
<accession>A0AAD4IN97</accession>
<evidence type="ECO:0000259" key="21">
    <source>
        <dbReference type="PROSITE" id="PS50011"/>
    </source>
</evidence>
<evidence type="ECO:0000256" key="14">
    <source>
        <dbReference type="ARBA" id="ARBA00023180"/>
    </source>
</evidence>
<comment type="caution">
    <text evidence="23">The sequence shown here is derived from an EMBL/GenBank/DDBJ whole genome shotgun (WGS) entry which is preliminary data.</text>
</comment>
<dbReference type="Gene3D" id="3.30.200.20">
    <property type="entry name" value="Phosphorylase Kinase, domain 1"/>
    <property type="match status" value="1"/>
</dbReference>
<dbReference type="SMART" id="SM00220">
    <property type="entry name" value="S_TKc"/>
    <property type="match status" value="1"/>
</dbReference>
<dbReference type="Pfam" id="PF00069">
    <property type="entry name" value="Pkinase"/>
    <property type="match status" value="1"/>
</dbReference>
<dbReference type="PROSITE" id="PS00107">
    <property type="entry name" value="PROTEIN_KINASE_ATP"/>
    <property type="match status" value="1"/>
</dbReference>
<reference evidence="23 24" key="1">
    <citation type="journal article" date="2021" name="Nat. Commun.">
        <title>Incipient diploidization of the medicinal plant Perilla within 10,000 years.</title>
        <authorList>
            <person name="Zhang Y."/>
            <person name="Shen Q."/>
            <person name="Leng L."/>
            <person name="Zhang D."/>
            <person name="Chen S."/>
            <person name="Shi Y."/>
            <person name="Ning Z."/>
            <person name="Chen S."/>
        </authorList>
    </citation>
    <scope>NUCLEOTIDE SEQUENCE [LARGE SCALE GENOMIC DNA]</scope>
    <source>
        <strain evidence="24">cv. PC099</strain>
    </source>
</reference>
<evidence type="ECO:0000313" key="23">
    <source>
        <dbReference type="EMBL" id="KAH6755972.1"/>
    </source>
</evidence>
<feature type="chain" id="PRO_5042096520" description="Receptor-like serine/threonine-protein kinase" evidence="20">
    <location>
        <begin position="23"/>
        <end position="782"/>
    </location>
</feature>
<dbReference type="PIRSF" id="PIRSF000641">
    <property type="entry name" value="SRK"/>
    <property type="match status" value="1"/>
</dbReference>
<keyword evidence="5 19" id="KW-0812">Transmembrane</keyword>
<dbReference type="InterPro" id="IPR000719">
    <property type="entry name" value="Prot_kinase_dom"/>
</dbReference>
<evidence type="ECO:0000256" key="7">
    <source>
        <dbReference type="ARBA" id="ARBA00022741"/>
    </source>
</evidence>
<evidence type="ECO:0000313" key="24">
    <source>
        <dbReference type="Proteomes" id="UP001190926"/>
    </source>
</evidence>
<sequence>MCAAVVVIVILLFLIFSSAAVASRINPTSSLTQTTNSTWLSSSGIFAVGFYHTPDGYAVCIFFDKSKTVVWTANRDNPIVPNNVDLLLTDNGLVLQLSETQDTYSWVAKSSTSVAWASMLDNGNFVLYNSSGSAIWQSFDHPTDTLLPGQRLSPGAELLSKASETDLQIGIFRLKMQTDGNLVLYSVDTLDVSEDAYYSSGTNGGGNNVSLNLEVDGRLYLFNGSSVLQNLTTGGHSVNGTIYLMRIDVEGIFRVYNQSLLEDNWTPMWEVTDDKCLPKGLCGINSCCTYQNKSANCKCLPGYDPVRSGIPSPGCSRNFVVDGRDKDQSSKFEMKRMQNVTWEDNYYSVLNGTSEEGCAKACLEDWSCYVALFTFGQCRKQKLPLRYGKWLNGSQIVALVRAPKSDSGSPGPSEHKKRLSHLQKRLIIGVSVAILISSIIMIYYITRKCGWWCNLGKKQNIDKFLLAHGSLAPKRYSYNEIKKMSKSFKDKLGQGGYGIVYKGKLPDGQLVAVKVLTETHDNAEEFINEVASISRTSHVNIVNLLGFCYERNKRALVYEFMPNKSLEKFIYKSPSLEWKKLYEIAVGVARGLEYLHRGCNTRIVHFDIKPQNILLDQDFCPKISDFGLAKLCMRKQSVISMLGARGTIGYIAPEVFSRNFGIVSHKSDVYSYGIMLLQMAKEINVEPASMKSSENCYLDKVYEHVVAQKGRILDDVMSQEEAEESGRKMVMVGFWCIQTSPLDRPSMSNVVEMLQGKLQSIQIPPKPFLLCSPKPKNFIFHF</sequence>
<keyword evidence="24" id="KW-1185">Reference proteome</keyword>
<evidence type="ECO:0000256" key="5">
    <source>
        <dbReference type="ARBA" id="ARBA00022692"/>
    </source>
</evidence>
<comment type="catalytic activity">
    <reaction evidence="15 17">
        <text>L-threonyl-[protein] + ATP = O-phospho-L-threonyl-[protein] + ADP + H(+)</text>
        <dbReference type="Rhea" id="RHEA:46608"/>
        <dbReference type="Rhea" id="RHEA-COMP:11060"/>
        <dbReference type="Rhea" id="RHEA-COMP:11605"/>
        <dbReference type="ChEBI" id="CHEBI:15378"/>
        <dbReference type="ChEBI" id="CHEBI:30013"/>
        <dbReference type="ChEBI" id="CHEBI:30616"/>
        <dbReference type="ChEBI" id="CHEBI:61977"/>
        <dbReference type="ChEBI" id="CHEBI:456216"/>
        <dbReference type="EC" id="2.7.11.1"/>
    </reaction>
</comment>
<dbReference type="CDD" id="cd14066">
    <property type="entry name" value="STKc_IRAK"/>
    <property type="match status" value="1"/>
</dbReference>
<dbReference type="PROSITE" id="PS50927">
    <property type="entry name" value="BULB_LECTIN"/>
    <property type="match status" value="1"/>
</dbReference>
<keyword evidence="14" id="KW-0325">Glycoprotein</keyword>
<comment type="catalytic activity">
    <reaction evidence="16 17">
        <text>L-seryl-[protein] + ATP = O-phospho-L-seryl-[protein] + ADP + H(+)</text>
        <dbReference type="Rhea" id="RHEA:17989"/>
        <dbReference type="Rhea" id="RHEA-COMP:9863"/>
        <dbReference type="Rhea" id="RHEA-COMP:11604"/>
        <dbReference type="ChEBI" id="CHEBI:15378"/>
        <dbReference type="ChEBI" id="CHEBI:29999"/>
        <dbReference type="ChEBI" id="CHEBI:30616"/>
        <dbReference type="ChEBI" id="CHEBI:83421"/>
        <dbReference type="ChEBI" id="CHEBI:456216"/>
        <dbReference type="EC" id="2.7.11.1"/>
    </reaction>
</comment>
<keyword evidence="2 17" id="KW-0723">Serine/threonine-protein kinase</keyword>
<feature type="domain" description="Protein kinase" evidence="21">
    <location>
        <begin position="486"/>
        <end position="769"/>
    </location>
</feature>
<proteinExistence type="inferred from homology"/>
<dbReference type="EC" id="2.7.11.1" evidence="17"/>
<feature type="binding site" evidence="18">
    <location>
        <position position="514"/>
    </location>
    <ligand>
        <name>ATP</name>
        <dbReference type="ChEBI" id="CHEBI:30616"/>
    </ligand>
</feature>
<evidence type="ECO:0000256" key="13">
    <source>
        <dbReference type="ARBA" id="ARBA00023170"/>
    </source>
</evidence>
<keyword evidence="6 20" id="KW-0732">Signal</keyword>
<dbReference type="GO" id="GO:0048544">
    <property type="term" value="P:recognition of pollen"/>
    <property type="evidence" value="ECO:0007669"/>
    <property type="project" value="InterPro"/>
</dbReference>
<dbReference type="Pfam" id="PF00954">
    <property type="entry name" value="S_locus_glycop"/>
    <property type="match status" value="1"/>
</dbReference>
<dbReference type="FunFam" id="2.90.10.10:FF:000026">
    <property type="entry name" value="Serine/threonine-protein kinase"/>
    <property type="match status" value="1"/>
</dbReference>
<comment type="similarity">
    <text evidence="17">Belongs to the protein kinase superfamily. Ser/Thr protein kinase family.</text>
</comment>
<dbReference type="GO" id="GO:0016020">
    <property type="term" value="C:membrane"/>
    <property type="evidence" value="ECO:0007669"/>
    <property type="project" value="UniProtKB-SubCell"/>
</dbReference>
<protein>
    <recommendedName>
        <fullName evidence="17">Receptor-like serine/threonine-protein kinase</fullName>
        <ecNumber evidence="17">2.7.11.1</ecNumber>
    </recommendedName>
</protein>
<dbReference type="InterPro" id="IPR024171">
    <property type="entry name" value="SRK-like_kinase"/>
</dbReference>
<keyword evidence="12" id="KW-1015">Disulfide bond</keyword>
<dbReference type="InterPro" id="IPR017441">
    <property type="entry name" value="Protein_kinase_ATP_BS"/>
</dbReference>
<dbReference type="Proteomes" id="UP001190926">
    <property type="component" value="Unassembled WGS sequence"/>
</dbReference>
<dbReference type="InterPro" id="IPR011009">
    <property type="entry name" value="Kinase-like_dom_sf"/>
</dbReference>
<evidence type="ECO:0000256" key="12">
    <source>
        <dbReference type="ARBA" id="ARBA00023157"/>
    </source>
</evidence>
<evidence type="ECO:0000256" key="17">
    <source>
        <dbReference type="PIRNR" id="PIRNR000641"/>
    </source>
</evidence>
<evidence type="ECO:0000256" key="1">
    <source>
        <dbReference type="ARBA" id="ARBA00004479"/>
    </source>
</evidence>
<keyword evidence="9 17" id="KW-0067">ATP-binding</keyword>
<dbReference type="FunFam" id="1.10.510.10:FF:000590">
    <property type="entry name" value="PR5-like receptor kinase"/>
    <property type="match status" value="1"/>
</dbReference>
<evidence type="ECO:0000256" key="3">
    <source>
        <dbReference type="ARBA" id="ARBA00022536"/>
    </source>
</evidence>
<keyword evidence="10 19" id="KW-1133">Transmembrane helix</keyword>
<evidence type="ECO:0000256" key="8">
    <source>
        <dbReference type="ARBA" id="ARBA00022777"/>
    </source>
</evidence>
<dbReference type="AlphaFoldDB" id="A0AAD4IN97"/>
<evidence type="ECO:0000256" key="19">
    <source>
        <dbReference type="SAM" id="Phobius"/>
    </source>
</evidence>
<dbReference type="PROSITE" id="PS50011">
    <property type="entry name" value="PROTEIN_KINASE_DOM"/>
    <property type="match status" value="1"/>
</dbReference>
<keyword evidence="8 17" id="KW-0418">Kinase</keyword>
<comment type="subcellular location">
    <subcellularLocation>
        <location evidence="1">Membrane</location>
        <topology evidence="1">Single-pass type I membrane protein</topology>
    </subcellularLocation>
</comment>
<evidence type="ECO:0000256" key="10">
    <source>
        <dbReference type="ARBA" id="ARBA00022989"/>
    </source>
</evidence>
<dbReference type="PANTHER" id="PTHR47974">
    <property type="entry name" value="OS07G0415500 PROTEIN"/>
    <property type="match status" value="1"/>
</dbReference>
<dbReference type="Gene3D" id="1.10.510.10">
    <property type="entry name" value="Transferase(Phosphotransferase) domain 1"/>
    <property type="match status" value="1"/>
</dbReference>
<evidence type="ECO:0000256" key="4">
    <source>
        <dbReference type="ARBA" id="ARBA00022679"/>
    </source>
</evidence>